<dbReference type="GO" id="GO:0003677">
    <property type="term" value="F:DNA binding"/>
    <property type="evidence" value="ECO:0007669"/>
    <property type="project" value="InterPro"/>
</dbReference>
<dbReference type="Proteomes" id="UP001211006">
    <property type="component" value="Unassembled WGS sequence"/>
</dbReference>
<reference evidence="2" key="3">
    <citation type="submission" date="2023-01" db="EMBL/GenBank/DDBJ databases">
        <title>Human gut microbiome strain richness.</title>
        <authorList>
            <person name="Chen-Liaw A."/>
        </authorList>
    </citation>
    <scope>NUCLEOTIDE SEQUENCE</scope>
    <source>
        <strain evidence="3">1001287st1_F4_1001285I_161205</strain>
        <strain evidence="2">2225st1_A6_2225SCRN_200828</strain>
    </source>
</reference>
<protein>
    <submittedName>
        <fullName evidence="1">RNA polymerase sigma factor, sigma-70 family</fullName>
    </submittedName>
    <submittedName>
        <fullName evidence="2">Sigma-70 family RNA polymerase sigma factor</fullName>
    </submittedName>
</protein>
<dbReference type="InterPro" id="IPR016032">
    <property type="entry name" value="Sig_transdc_resp-reg_C-effctor"/>
</dbReference>
<dbReference type="EMBL" id="WKPO01000018">
    <property type="protein sequence ID" value="MSB49624.1"/>
    <property type="molecule type" value="Genomic_DNA"/>
</dbReference>
<dbReference type="Proteomes" id="UP001211173">
    <property type="component" value="Unassembled WGS sequence"/>
</dbReference>
<dbReference type="Proteomes" id="UP000429811">
    <property type="component" value="Unassembled WGS sequence"/>
</dbReference>
<dbReference type="EMBL" id="JAQLWO010000002">
    <property type="protein sequence ID" value="MDB7904962.1"/>
    <property type="molecule type" value="Genomic_DNA"/>
</dbReference>
<organism evidence="1 5">
    <name type="scientific">Flavonifractor plautii</name>
    <name type="common">Fusobacterium plautii</name>
    <dbReference type="NCBI Taxonomy" id="292800"/>
    <lineage>
        <taxon>Bacteria</taxon>
        <taxon>Bacillati</taxon>
        <taxon>Bacillota</taxon>
        <taxon>Clostridia</taxon>
        <taxon>Eubacteriales</taxon>
        <taxon>Oscillospiraceae</taxon>
        <taxon>Flavonifractor</taxon>
    </lineage>
</organism>
<dbReference type="RefSeq" id="WP_009259427.1">
    <property type="nucleotide sequence ID" value="NZ_BAABZG010000001.1"/>
</dbReference>
<accession>A0A173Z355</accession>
<evidence type="ECO:0000313" key="5">
    <source>
        <dbReference type="Proteomes" id="UP000095746"/>
    </source>
</evidence>
<gene>
    <name evidence="1" type="ORF">ERS852411_00334</name>
    <name evidence="4" type="ORF">GKE90_13120</name>
    <name evidence="2" type="ORF">PND83_03135</name>
    <name evidence="3" type="ORF">PNE06_10740</name>
</gene>
<dbReference type="SUPFAM" id="SSF46894">
    <property type="entry name" value="C-terminal effector domain of the bipartite response regulators"/>
    <property type="match status" value="1"/>
</dbReference>
<name>A0A173Z355_FLAPL</name>
<dbReference type="GO" id="GO:0006355">
    <property type="term" value="P:regulation of DNA-templated transcription"/>
    <property type="evidence" value="ECO:0007669"/>
    <property type="project" value="InterPro"/>
</dbReference>
<evidence type="ECO:0000313" key="2">
    <source>
        <dbReference type="EMBL" id="MDB7904962.1"/>
    </source>
</evidence>
<sequence>MLNYNLPLTEAESEFAAEHHSVIYGYLRKAGLPEDDFYDVVVFGYLRAVRKYLARPELRKYSFSTIAYRAMSCDVHHSKEYWMRKKRRALVESLDEELHTRDLLDPVSAAYENVLSFQELSGKLTQKQRQIAALRAQGYHDLEIARMFQVKPGEIKLEMDQARSKVVPFPTETAALAA</sequence>
<dbReference type="GeneID" id="89522091"/>
<proteinExistence type="predicted"/>
<evidence type="ECO:0000313" key="3">
    <source>
        <dbReference type="EMBL" id="MDB7933549.1"/>
    </source>
</evidence>
<dbReference type="AlphaFoldDB" id="A0A173Z355"/>
<dbReference type="EMBL" id="JAQLWV010000014">
    <property type="protein sequence ID" value="MDB7933549.1"/>
    <property type="molecule type" value="Genomic_DNA"/>
</dbReference>
<dbReference type="EMBL" id="CYZT01000010">
    <property type="protein sequence ID" value="CUN69605.1"/>
    <property type="molecule type" value="Genomic_DNA"/>
</dbReference>
<reference evidence="1 5" key="1">
    <citation type="submission" date="2015-09" db="EMBL/GenBank/DDBJ databases">
        <authorList>
            <consortium name="Pathogen Informatics"/>
        </authorList>
    </citation>
    <scope>NUCLEOTIDE SEQUENCE [LARGE SCALE GENOMIC DNA]</scope>
    <source>
        <strain evidence="1 5">2789STDY5608854</strain>
    </source>
</reference>
<evidence type="ECO:0000313" key="4">
    <source>
        <dbReference type="EMBL" id="MSB49624.1"/>
    </source>
</evidence>
<evidence type="ECO:0000313" key="1">
    <source>
        <dbReference type="EMBL" id="CUN69605.1"/>
    </source>
</evidence>
<dbReference type="Proteomes" id="UP000095746">
    <property type="component" value="Unassembled WGS sequence"/>
</dbReference>
<evidence type="ECO:0000313" key="6">
    <source>
        <dbReference type="Proteomes" id="UP000429811"/>
    </source>
</evidence>
<reference evidence="4 6" key="2">
    <citation type="journal article" date="2019" name="Nat. Med.">
        <title>A library of human gut bacterial isolates paired with longitudinal multiomics data enables mechanistic microbiome research.</title>
        <authorList>
            <person name="Poyet M."/>
            <person name="Groussin M."/>
            <person name="Gibbons S.M."/>
            <person name="Avila-Pacheco J."/>
            <person name="Jiang X."/>
            <person name="Kearney S.M."/>
            <person name="Perrotta A.R."/>
            <person name="Berdy B."/>
            <person name="Zhao S."/>
            <person name="Lieberman T.D."/>
            <person name="Swanson P.K."/>
            <person name="Smith M."/>
            <person name="Roesemann S."/>
            <person name="Alexander J.E."/>
            <person name="Rich S.A."/>
            <person name="Livny J."/>
            <person name="Vlamakis H."/>
            <person name="Clish C."/>
            <person name="Bullock K."/>
            <person name="Deik A."/>
            <person name="Scott J."/>
            <person name="Pierce K.A."/>
            <person name="Xavier R.J."/>
            <person name="Alm E.J."/>
        </authorList>
    </citation>
    <scope>NUCLEOTIDE SEQUENCE [LARGE SCALE GENOMIC DNA]</scope>
    <source>
        <strain evidence="4 6">BIOML-A5</strain>
    </source>
</reference>